<dbReference type="EMBL" id="AB293612">
    <property type="protein sequence ID" value="BAJ05626.1"/>
    <property type="molecule type" value="mRNA"/>
</dbReference>
<protein>
    <submittedName>
        <fullName evidence="1">Endothelin homolog</fullName>
    </submittedName>
</protein>
<proteinExistence type="evidence at transcript level"/>
<dbReference type="AlphaFoldDB" id="D4Q8T6"/>
<name>D4Q8T6_LETCA</name>
<evidence type="ECO:0000313" key="1">
    <source>
        <dbReference type="EMBL" id="BAJ05626.1"/>
    </source>
</evidence>
<reference evidence="1" key="1">
    <citation type="journal article" date="2010" name="Dev. Biol.">
        <title>Evolution of oropharyngeal patterning mechanisms involving Dlx and endothelins in vertebrates.</title>
        <authorList>
            <person name="Kuraku S."/>
            <person name="Takio Y."/>
            <person name="Sugahara F."/>
            <person name="Takechi M."/>
            <person name="Kuratani S."/>
        </authorList>
    </citation>
    <scope>NUCLEOTIDE SEQUENCE</scope>
</reference>
<organism evidence="1">
    <name type="scientific">Lethenteron camtschaticum</name>
    <name type="common">Japanese lamprey</name>
    <name type="synonym">Lampetra japonica</name>
    <dbReference type="NCBI Taxonomy" id="980415"/>
    <lineage>
        <taxon>Eukaryota</taxon>
        <taxon>Metazoa</taxon>
        <taxon>Chordata</taxon>
        <taxon>Craniata</taxon>
        <taxon>Vertebrata</taxon>
        <taxon>Cyclostomata</taxon>
        <taxon>Hyperoartia</taxon>
        <taxon>Petromyzontiformes</taxon>
        <taxon>Petromyzontidae</taxon>
        <taxon>Lethenteron</taxon>
    </lineage>
</organism>
<feature type="non-terminal residue" evidence="1">
    <location>
        <position position="1"/>
    </location>
</feature>
<sequence>DIIWIDTPRSLVPTGLSEKTRARRGAAAEGLRAGGRGSRCRCCSGSEDAACALLCASPARSRDLSR</sequence>
<accession>D4Q8T6</accession>
<gene>
    <name evidence="1" type="primary">LjET-D</name>
</gene>